<protein>
    <submittedName>
        <fullName evidence="2">Uncharacterized protein</fullName>
    </submittedName>
</protein>
<dbReference type="Proteomes" id="UP000613740">
    <property type="component" value="Unassembled WGS sequence"/>
</dbReference>
<accession>A0A835T9D2</accession>
<evidence type="ECO:0000256" key="1">
    <source>
        <dbReference type="SAM" id="MobiDB-lite"/>
    </source>
</evidence>
<feature type="compositionally biased region" description="Polar residues" evidence="1">
    <location>
        <begin position="714"/>
        <end position="723"/>
    </location>
</feature>
<feature type="region of interest" description="Disordered" evidence="1">
    <location>
        <begin position="693"/>
        <end position="723"/>
    </location>
</feature>
<dbReference type="AlphaFoldDB" id="A0A835T9D2"/>
<organism evidence="2 3">
    <name type="scientific">Chlamydomonas schloesseri</name>
    <dbReference type="NCBI Taxonomy" id="2026947"/>
    <lineage>
        <taxon>Eukaryota</taxon>
        <taxon>Viridiplantae</taxon>
        <taxon>Chlorophyta</taxon>
        <taxon>core chlorophytes</taxon>
        <taxon>Chlorophyceae</taxon>
        <taxon>CS clade</taxon>
        <taxon>Chlamydomonadales</taxon>
        <taxon>Chlamydomonadaceae</taxon>
        <taxon>Chlamydomonas</taxon>
    </lineage>
</organism>
<feature type="compositionally biased region" description="Low complexity" evidence="1">
    <location>
        <begin position="693"/>
        <end position="712"/>
    </location>
</feature>
<keyword evidence="3" id="KW-1185">Reference proteome</keyword>
<proteinExistence type="predicted"/>
<name>A0A835T9D2_9CHLO</name>
<sequence>MLVALWITAHAATSQDALHRKGSTYAAATAAAVTGHTKAAARKGASRAAAARAAARGTALPLDALWRHPIFASGATSGDSFSPVRYRRFDPTLLADLVGKPAAQPNPHQKANCSHWIVLTTIQPPTPNLRALAGMPGWCKVFVMDRHSPPSFNSSLAGPGLVVLTVAEQERLGWAVASRVPWNHIGRKNLGYLYAVLHGAELIYDTDDDNYVLDDSPEFLPRSLAAPPPGWQLLSAPAVSAGGADVFNPYPFFGAPGAWPRGFPLSAVTNLTTQTGVTSRAAATASATAPAAAAPAAVAASAAAAAAAAKASSDAAPEAEAEATLEKQQQQQQQQQAEAAQLLLPPAVCVLQSPANADPDVDALYRLTAGGGLPLYFPPRRAWLALPAGTFGPFNAQATLFDARALAAGLALPVTVHGRVADIWRSYLLQAVAMWDVLRCGLAFAEPWVTQYRNAHTYLRDFSSELDLYLKTEGLLQLLQRLRLALPRPPSGDAGGSAGGDAAAAAHMWPRGNEPQQQQQQQEQHRRHQQLLLGGRVLAAYVVLYEHGLMEVGDVLMAAAWLSDLGALGPEQVATALAAAVSMGGSRGSGYGVEGGGGGAVAAATVLAAKPAAATWAVAKAAGLGREGERVGAQETWAVAAAAPAAPVALRAAVCVTGVFRAGPFTWPLYRRNVLSRLGMPYDVFVSTPRGAPGAPLGNGSSSPASSTSPASRHATNTTAAASSWHATKNATAAAAAYPGHAADFLYLLQPRRVVHPDYSRLEPLLAAPGWGGTGFKGPAHYPSKWLRQIADMAACLEALQAEPGVSYSHVVRLRADTAVVDPLPRPPAELGPDQIVVPDNESHGGVNDRIAYGALGPMRAYLSVLESVPLFLERPGRMESAEVVLLDHLLARGVSLVEAPLQVCRVRAYTGGRLVCGGYDVAHFSKCRKVCAAWRAVVA</sequence>
<dbReference type="PANTHER" id="PTHR31362:SF0">
    <property type="entry name" value="EXOSTOSIN DOMAIN-CONTAINING PROTEIN-RELATED"/>
    <property type="match status" value="1"/>
</dbReference>
<dbReference type="PANTHER" id="PTHR31362">
    <property type="entry name" value="GLYCOSYLTRANSFERASE STELLO1-RELATED"/>
    <property type="match status" value="1"/>
</dbReference>
<dbReference type="OrthoDB" id="529438at2759"/>
<dbReference type="InterPro" id="IPR005049">
    <property type="entry name" value="STL-like"/>
</dbReference>
<gene>
    <name evidence="2" type="ORF">HYH02_012500</name>
</gene>
<evidence type="ECO:0000313" key="2">
    <source>
        <dbReference type="EMBL" id="KAG2433955.1"/>
    </source>
</evidence>
<evidence type="ECO:0000313" key="3">
    <source>
        <dbReference type="Proteomes" id="UP000613740"/>
    </source>
</evidence>
<feature type="compositionally biased region" description="Low complexity" evidence="1">
    <location>
        <begin position="326"/>
        <end position="338"/>
    </location>
</feature>
<reference evidence="2" key="1">
    <citation type="journal article" date="2020" name="bioRxiv">
        <title>Comparative genomics of Chlamydomonas.</title>
        <authorList>
            <person name="Craig R.J."/>
            <person name="Hasan A.R."/>
            <person name="Ness R.W."/>
            <person name="Keightley P.D."/>
        </authorList>
    </citation>
    <scope>NUCLEOTIDE SEQUENCE</scope>
    <source>
        <strain evidence="2">CCAP 11/173</strain>
    </source>
</reference>
<feature type="region of interest" description="Disordered" evidence="1">
    <location>
        <begin position="315"/>
        <end position="338"/>
    </location>
</feature>
<dbReference type="EMBL" id="JAEHOD010000060">
    <property type="protein sequence ID" value="KAG2433955.1"/>
    <property type="molecule type" value="Genomic_DNA"/>
</dbReference>
<comment type="caution">
    <text evidence="2">The sequence shown here is derived from an EMBL/GenBank/DDBJ whole genome shotgun (WGS) entry which is preliminary data.</text>
</comment>